<dbReference type="OrthoDB" id="1742084at2759"/>
<dbReference type="Gene3D" id="1.20.920.10">
    <property type="entry name" value="Bromodomain-like"/>
    <property type="match status" value="1"/>
</dbReference>
<evidence type="ECO:0000256" key="3">
    <source>
        <dbReference type="SAM" id="MobiDB-lite"/>
    </source>
</evidence>
<dbReference type="SMART" id="SM00297">
    <property type="entry name" value="BROMO"/>
    <property type="match status" value="1"/>
</dbReference>
<dbReference type="PANTHER" id="PTHR15398">
    <property type="entry name" value="BROMODOMAIN-CONTAINING PROTEIN 8"/>
    <property type="match status" value="1"/>
</dbReference>
<dbReference type="PROSITE" id="PS50014">
    <property type="entry name" value="BROMODOMAIN_2"/>
    <property type="match status" value="1"/>
</dbReference>
<evidence type="ECO:0000313" key="5">
    <source>
        <dbReference type="EMBL" id="TEB09324.1"/>
    </source>
</evidence>
<feature type="compositionally biased region" description="Low complexity" evidence="3">
    <location>
        <begin position="373"/>
        <end position="394"/>
    </location>
</feature>
<organism evidence="5 6">
    <name type="scientific">Coprinellus micaceus</name>
    <name type="common">Glistening ink-cap mushroom</name>
    <name type="synonym">Coprinus micaceus</name>
    <dbReference type="NCBI Taxonomy" id="71717"/>
    <lineage>
        <taxon>Eukaryota</taxon>
        <taxon>Fungi</taxon>
        <taxon>Dikarya</taxon>
        <taxon>Basidiomycota</taxon>
        <taxon>Agaricomycotina</taxon>
        <taxon>Agaricomycetes</taxon>
        <taxon>Agaricomycetidae</taxon>
        <taxon>Agaricales</taxon>
        <taxon>Agaricineae</taxon>
        <taxon>Psathyrellaceae</taxon>
        <taxon>Coprinellus</taxon>
    </lineage>
</organism>
<dbReference type="Proteomes" id="UP000298030">
    <property type="component" value="Unassembled WGS sequence"/>
</dbReference>
<dbReference type="AlphaFoldDB" id="A0A4Y7RK06"/>
<dbReference type="EMBL" id="QPFP01000509">
    <property type="protein sequence ID" value="TEB09324.1"/>
    <property type="molecule type" value="Genomic_DNA"/>
</dbReference>
<dbReference type="GO" id="GO:0035267">
    <property type="term" value="C:NuA4 histone acetyltransferase complex"/>
    <property type="evidence" value="ECO:0007669"/>
    <property type="project" value="TreeGrafter"/>
</dbReference>
<keyword evidence="1 2" id="KW-0103">Bromodomain</keyword>
<sequence length="512" mass="55939">MTARASRRAAQFDFSSLRNIECLLIAQAAHEYGAVQSSWSAISKLMAKHALVSRPKNFFSPTLCSSIYEHMLQDAGLERTEAAGAPKAPENLALAQKYFQIRFEELVDLIKAEETKFRTVVKEIEEIKAGHWDSSLKARLSGTPASAIERGTTEDAPETTEDDADADATSEPEEDVEETGEPEEEDAMDEDASQSAEEEAKSEAEDEADAGTEDREEPLEDNSEVNESVPEAEETSKEAEGEAEEQSESSEDEPLQVVRRSTRRKSSAASTAPPVPPRGRRRQRAVKEEQESAAGSDAEAEAEASEDAGGGEEEAPSSPGAPRTRDGKRKAVFSDDARDSKRAREDSELPEEEGEPTTTTRASGRKGGQKVVGPSSSASTAAGPAPAPPSTTATEGLPNKKFQNVIGLLHQQISTHRNGTIFHHPIKTSDAPDYYDIVKRPMDLKTVKQRVKDGAISNSLEFQRDVYLMFANAMMYNRPGSDVYTMAEDMMHDSELAIKNHKQTEGFRAQRS</sequence>
<reference evidence="5 6" key="1">
    <citation type="journal article" date="2019" name="Nat. Ecol. Evol.">
        <title>Megaphylogeny resolves global patterns of mushroom evolution.</title>
        <authorList>
            <person name="Varga T."/>
            <person name="Krizsan K."/>
            <person name="Foldi C."/>
            <person name="Dima B."/>
            <person name="Sanchez-Garcia M."/>
            <person name="Sanchez-Ramirez S."/>
            <person name="Szollosi G.J."/>
            <person name="Szarkandi J.G."/>
            <person name="Papp V."/>
            <person name="Albert L."/>
            <person name="Andreopoulos W."/>
            <person name="Angelini C."/>
            <person name="Antonin V."/>
            <person name="Barry K.W."/>
            <person name="Bougher N.L."/>
            <person name="Buchanan P."/>
            <person name="Buyck B."/>
            <person name="Bense V."/>
            <person name="Catcheside P."/>
            <person name="Chovatia M."/>
            <person name="Cooper J."/>
            <person name="Damon W."/>
            <person name="Desjardin D."/>
            <person name="Finy P."/>
            <person name="Geml J."/>
            <person name="Haridas S."/>
            <person name="Hughes K."/>
            <person name="Justo A."/>
            <person name="Karasinski D."/>
            <person name="Kautmanova I."/>
            <person name="Kiss B."/>
            <person name="Kocsube S."/>
            <person name="Kotiranta H."/>
            <person name="LaButti K.M."/>
            <person name="Lechner B.E."/>
            <person name="Liimatainen K."/>
            <person name="Lipzen A."/>
            <person name="Lukacs Z."/>
            <person name="Mihaltcheva S."/>
            <person name="Morgado L.N."/>
            <person name="Niskanen T."/>
            <person name="Noordeloos M.E."/>
            <person name="Ohm R.A."/>
            <person name="Ortiz-Santana B."/>
            <person name="Ovrebo C."/>
            <person name="Racz N."/>
            <person name="Riley R."/>
            <person name="Savchenko A."/>
            <person name="Shiryaev A."/>
            <person name="Soop K."/>
            <person name="Spirin V."/>
            <person name="Szebenyi C."/>
            <person name="Tomsovsky M."/>
            <person name="Tulloss R.E."/>
            <person name="Uehling J."/>
            <person name="Grigoriev I.V."/>
            <person name="Vagvolgyi C."/>
            <person name="Papp T."/>
            <person name="Martin F.M."/>
            <person name="Miettinen O."/>
            <person name="Hibbett D.S."/>
            <person name="Nagy L.G."/>
        </authorList>
    </citation>
    <scope>NUCLEOTIDE SEQUENCE [LARGE SCALE GENOMIC DNA]</scope>
    <source>
        <strain evidence="5 6">FP101781</strain>
    </source>
</reference>
<dbReference type="PRINTS" id="PR00503">
    <property type="entry name" value="BROMODOMAIN"/>
</dbReference>
<dbReference type="STRING" id="71717.A0A4Y7RK06"/>
<dbReference type="InterPro" id="IPR036427">
    <property type="entry name" value="Bromodomain-like_sf"/>
</dbReference>
<evidence type="ECO:0000259" key="4">
    <source>
        <dbReference type="PROSITE" id="PS50014"/>
    </source>
</evidence>
<feature type="domain" description="Bromo" evidence="4">
    <location>
        <begin position="414"/>
        <end position="484"/>
    </location>
</feature>
<accession>A0A4Y7RK06</accession>
<dbReference type="CDD" id="cd04369">
    <property type="entry name" value="Bromodomain"/>
    <property type="match status" value="1"/>
</dbReference>
<name>A0A4Y7RK06_COPMI</name>
<feature type="region of interest" description="Disordered" evidence="3">
    <location>
        <begin position="138"/>
        <end position="397"/>
    </location>
</feature>
<feature type="compositionally biased region" description="Acidic residues" evidence="3">
    <location>
        <begin position="298"/>
        <end position="315"/>
    </location>
</feature>
<keyword evidence="6" id="KW-1185">Reference proteome</keyword>
<evidence type="ECO:0000313" key="6">
    <source>
        <dbReference type="Proteomes" id="UP000298030"/>
    </source>
</evidence>
<comment type="caution">
    <text evidence="5">The sequence shown here is derived from an EMBL/GenBank/DDBJ whole genome shotgun (WGS) entry which is preliminary data.</text>
</comment>
<feature type="compositionally biased region" description="Acidic residues" evidence="3">
    <location>
        <begin position="155"/>
        <end position="192"/>
    </location>
</feature>
<dbReference type="InterPro" id="IPR001487">
    <property type="entry name" value="Bromodomain"/>
</dbReference>
<evidence type="ECO:0000256" key="1">
    <source>
        <dbReference type="ARBA" id="ARBA00023117"/>
    </source>
</evidence>
<feature type="compositionally biased region" description="Acidic residues" evidence="3">
    <location>
        <begin position="241"/>
        <end position="254"/>
    </location>
</feature>
<evidence type="ECO:0000256" key="2">
    <source>
        <dbReference type="PROSITE-ProRule" id="PRU00035"/>
    </source>
</evidence>
<protein>
    <recommendedName>
        <fullName evidence="4">Bromo domain-containing protein</fullName>
    </recommendedName>
</protein>
<feature type="compositionally biased region" description="Basic and acidic residues" evidence="3">
    <location>
        <begin position="332"/>
        <end position="347"/>
    </location>
</feature>
<proteinExistence type="predicted"/>
<feature type="compositionally biased region" description="Acidic residues" evidence="3">
    <location>
        <begin position="204"/>
        <end position="224"/>
    </location>
</feature>
<dbReference type="PANTHER" id="PTHR15398:SF4">
    <property type="entry name" value="BROMODOMAIN-CONTAINING PROTEIN 8 ISOFORM X1"/>
    <property type="match status" value="1"/>
</dbReference>
<dbReference type="Pfam" id="PF00439">
    <property type="entry name" value="Bromodomain"/>
    <property type="match status" value="1"/>
</dbReference>
<dbReference type="GO" id="GO:0006325">
    <property type="term" value="P:chromatin organization"/>
    <property type="evidence" value="ECO:0007669"/>
    <property type="project" value="UniProtKB-ARBA"/>
</dbReference>
<dbReference type="SUPFAM" id="SSF47370">
    <property type="entry name" value="Bromodomain"/>
    <property type="match status" value="1"/>
</dbReference>
<gene>
    <name evidence="5" type="ORF">FA13DRAFT_1806652</name>
</gene>